<evidence type="ECO:0000256" key="1">
    <source>
        <dbReference type="SAM" id="Phobius"/>
    </source>
</evidence>
<dbReference type="Pfam" id="PF16983">
    <property type="entry name" value="MFS_MOT1"/>
    <property type="match status" value="2"/>
</dbReference>
<feature type="transmembrane region" description="Helical" evidence="1">
    <location>
        <begin position="93"/>
        <end position="112"/>
    </location>
</feature>
<keyword evidence="1" id="KW-1133">Transmembrane helix</keyword>
<reference evidence="2 3" key="1">
    <citation type="submission" date="2021-01" db="EMBL/GenBank/DDBJ databases">
        <title>Adiantum capillus-veneris genome.</title>
        <authorList>
            <person name="Fang Y."/>
            <person name="Liao Q."/>
        </authorList>
    </citation>
    <scope>NUCLEOTIDE SEQUENCE [LARGE SCALE GENOMIC DNA]</scope>
    <source>
        <strain evidence="2">H3</strain>
        <tissue evidence="2">Leaf</tissue>
    </source>
</reference>
<keyword evidence="1" id="KW-0472">Membrane</keyword>
<name>A0A9D4ZLG5_ADICA</name>
<feature type="transmembrane region" description="Helical" evidence="1">
    <location>
        <begin position="377"/>
        <end position="398"/>
    </location>
</feature>
<dbReference type="Proteomes" id="UP000886520">
    <property type="component" value="Chromosome 5"/>
</dbReference>
<feature type="transmembrane region" description="Helical" evidence="1">
    <location>
        <begin position="52"/>
        <end position="72"/>
    </location>
</feature>
<proteinExistence type="predicted"/>
<keyword evidence="3" id="KW-1185">Reference proteome</keyword>
<evidence type="ECO:0008006" key="4">
    <source>
        <dbReference type="Google" id="ProtNLM"/>
    </source>
</evidence>
<feature type="transmembrane region" description="Helical" evidence="1">
    <location>
        <begin position="351"/>
        <end position="370"/>
    </location>
</feature>
<dbReference type="PANTHER" id="PTHR31970:SF0">
    <property type="entry name" value="MOLYBDATE TRANSPORTER 1"/>
    <property type="match status" value="1"/>
</dbReference>
<dbReference type="EMBL" id="JABFUD020000005">
    <property type="protein sequence ID" value="KAI5079839.1"/>
    <property type="molecule type" value="Genomic_DNA"/>
</dbReference>
<feature type="transmembrane region" description="Helical" evidence="1">
    <location>
        <begin position="171"/>
        <end position="189"/>
    </location>
</feature>
<dbReference type="InterPro" id="IPR031563">
    <property type="entry name" value="MOT1/MOT2"/>
</dbReference>
<feature type="transmembrane region" description="Helical" evidence="1">
    <location>
        <begin position="23"/>
        <end position="46"/>
    </location>
</feature>
<sequence length="473" mass="50296">MAAAKQAAGLKAELLSNLRYKSLWMEASGALGDLGTFVPIVVALTLVTGLDLGTTLLFTGVYNIVTGLLFGVPMPVQPMKTIAAVALTQGEHLSIPQIMAAGLCTSGLLFLLGVTRLMGLVQRLMPLPVVRGIQLSQGLSFGITAVKYIMKDQDFAKNKSLGKRQWLGLDGLLLALFCFCFIVVVSGTGDNLIIHHSAGGHDEERRCGVDEVEEGSRDSRSAFRRRLEWVPTAMVVFILGIVLTFIRRPSIAGHLKLGPTTPQVVHISKEDWERGFVKAAVPQIPLSILNSVIAVCKLSNDLYPNKKRQVTATTVSTSVGLMNLVGCWFGALPMCHGAGGLAGQWRFGARSGAAVVMLGVGKLALGLLLGNSLVTILAGYPVGILGVLLLYAGVELAMTVRDMTGRGESFVVLLAAAISISASNAALGFLVSLIVHMLLTLPDMHPSRIRHFLASRLSLPCGSKPRLGPLNMS</sequence>
<dbReference type="AlphaFoldDB" id="A0A9D4ZLG5"/>
<feature type="transmembrane region" description="Helical" evidence="1">
    <location>
        <begin position="229"/>
        <end position="246"/>
    </location>
</feature>
<gene>
    <name evidence="2" type="ORF">GOP47_0005318</name>
</gene>
<protein>
    <recommendedName>
        <fullName evidence="4">Molybdate transporter 1</fullName>
    </recommendedName>
</protein>
<accession>A0A9D4ZLG5</accession>
<dbReference type="OrthoDB" id="5402974at2759"/>
<keyword evidence="1" id="KW-0812">Transmembrane</keyword>
<dbReference type="PANTHER" id="PTHR31970">
    <property type="match status" value="1"/>
</dbReference>
<organism evidence="2 3">
    <name type="scientific">Adiantum capillus-veneris</name>
    <name type="common">Maidenhair fern</name>
    <dbReference type="NCBI Taxonomy" id="13818"/>
    <lineage>
        <taxon>Eukaryota</taxon>
        <taxon>Viridiplantae</taxon>
        <taxon>Streptophyta</taxon>
        <taxon>Embryophyta</taxon>
        <taxon>Tracheophyta</taxon>
        <taxon>Polypodiopsida</taxon>
        <taxon>Polypodiidae</taxon>
        <taxon>Polypodiales</taxon>
        <taxon>Pteridineae</taxon>
        <taxon>Pteridaceae</taxon>
        <taxon>Vittarioideae</taxon>
        <taxon>Adiantum</taxon>
    </lineage>
</organism>
<comment type="caution">
    <text evidence="2">The sequence shown here is derived from an EMBL/GenBank/DDBJ whole genome shotgun (WGS) entry which is preliminary data.</text>
</comment>
<feature type="transmembrane region" description="Helical" evidence="1">
    <location>
        <begin position="310"/>
        <end position="331"/>
    </location>
</feature>
<dbReference type="GO" id="GO:0015098">
    <property type="term" value="F:molybdate ion transmembrane transporter activity"/>
    <property type="evidence" value="ECO:0007669"/>
    <property type="project" value="InterPro"/>
</dbReference>
<evidence type="ECO:0000313" key="3">
    <source>
        <dbReference type="Proteomes" id="UP000886520"/>
    </source>
</evidence>
<evidence type="ECO:0000313" key="2">
    <source>
        <dbReference type="EMBL" id="KAI5079839.1"/>
    </source>
</evidence>
<feature type="transmembrane region" description="Helical" evidence="1">
    <location>
        <begin position="410"/>
        <end position="441"/>
    </location>
</feature>